<dbReference type="GO" id="GO:0004673">
    <property type="term" value="F:protein histidine kinase activity"/>
    <property type="evidence" value="ECO:0007669"/>
    <property type="project" value="UniProtKB-EC"/>
</dbReference>
<evidence type="ECO:0000256" key="9">
    <source>
        <dbReference type="ARBA" id="ARBA00022777"/>
    </source>
</evidence>
<dbReference type="InterPro" id="IPR035965">
    <property type="entry name" value="PAS-like_dom_sf"/>
</dbReference>
<evidence type="ECO:0000256" key="5">
    <source>
        <dbReference type="ARBA" id="ARBA00022553"/>
    </source>
</evidence>
<evidence type="ECO:0000256" key="10">
    <source>
        <dbReference type="ARBA" id="ARBA00022840"/>
    </source>
</evidence>
<dbReference type="SUPFAM" id="SSF103190">
    <property type="entry name" value="Sensory domain-like"/>
    <property type="match status" value="1"/>
</dbReference>
<comment type="catalytic activity">
    <reaction evidence="1">
        <text>ATP + protein L-histidine = ADP + protein N-phospho-L-histidine.</text>
        <dbReference type="EC" id="2.7.13.3"/>
    </reaction>
</comment>
<accession>A0ABT8I308</accession>
<dbReference type="EMBL" id="JAUHTR010000022">
    <property type="protein sequence ID" value="MDN4527409.1"/>
    <property type="molecule type" value="Genomic_DNA"/>
</dbReference>
<organism evidence="17 18">
    <name type="scientific">Fictibacillus fluitans</name>
    <dbReference type="NCBI Taxonomy" id="3058422"/>
    <lineage>
        <taxon>Bacteria</taxon>
        <taxon>Bacillati</taxon>
        <taxon>Bacillota</taxon>
        <taxon>Bacilli</taxon>
        <taxon>Bacillales</taxon>
        <taxon>Fictibacillaceae</taxon>
        <taxon>Fictibacillus</taxon>
    </lineage>
</organism>
<keyword evidence="11 14" id="KW-1133">Transmembrane helix</keyword>
<dbReference type="SUPFAM" id="SSF55785">
    <property type="entry name" value="PYP-like sensor domain (PAS domain)"/>
    <property type="match status" value="1"/>
</dbReference>
<comment type="subcellular location">
    <subcellularLocation>
        <location evidence="2">Cell membrane</location>
        <topology evidence="2">Multi-pass membrane protein</topology>
    </subcellularLocation>
</comment>
<dbReference type="InterPro" id="IPR016120">
    <property type="entry name" value="Sig_transdc_His_kin_SpoOB"/>
</dbReference>
<dbReference type="SUPFAM" id="SSF55874">
    <property type="entry name" value="ATPase domain of HSP90 chaperone/DNA topoisomerase II/histidine kinase"/>
    <property type="match status" value="1"/>
</dbReference>
<evidence type="ECO:0000259" key="15">
    <source>
        <dbReference type="PROSITE" id="PS50109"/>
    </source>
</evidence>
<dbReference type="InterPro" id="IPR000700">
    <property type="entry name" value="PAS-assoc_C"/>
</dbReference>
<keyword evidence="10" id="KW-0067">ATP-binding</keyword>
<dbReference type="CDD" id="cd00130">
    <property type="entry name" value="PAS"/>
    <property type="match status" value="1"/>
</dbReference>
<dbReference type="RefSeq" id="WP_301168399.1">
    <property type="nucleotide sequence ID" value="NZ_JAUHTR010000022.1"/>
</dbReference>
<keyword evidence="4" id="KW-1003">Cell membrane</keyword>
<keyword evidence="9 17" id="KW-0418">Kinase</keyword>
<dbReference type="PROSITE" id="PS50109">
    <property type="entry name" value="HIS_KIN"/>
    <property type="match status" value="1"/>
</dbReference>
<dbReference type="Gene3D" id="1.10.287.130">
    <property type="match status" value="1"/>
</dbReference>
<evidence type="ECO:0000259" key="16">
    <source>
        <dbReference type="PROSITE" id="PS50113"/>
    </source>
</evidence>
<dbReference type="InterPro" id="IPR005467">
    <property type="entry name" value="His_kinase_dom"/>
</dbReference>
<sequence>MTASLLAYSNSKDKEGECRLKTIKVSLQIKILGLVLLFGFFLIILLTGYFSYKESNQIEENRGRLALELAKSISFMPTVIDSFETEDPAKTIQPLMEKIRESTGAEFIVVGNRQGIRYSHPVPSEIGKKMRGGDNSRALQGKYYVSTAKGSLGPSLRGKAPIYNKQGEIIGLVSVGFLMEDINEQITDNLQKVLLVSFLALIISIFGSYLLSRDIRKDTMGLEPYEIAVLYKEKNAVYHSVKEGILAIKKDGRITNMNQPAKRLLNIEGSVRNMKVDGLFPSDYLYEVMQHGNPEPDKEMYWKGQTVIVNCTPLRNKSGEINGVVASFRDKTEIEQMVNTLSEVKQYSDDLRSQTHEYTNKLYVLYGLLQLGEYEEAIDMIKNETRFLQLQHSVVFKQIQDTKVQAILLGKLGKASEKKIQFEIASDSTLEELPEHIKLSNLIVILGNIIDNAFDAVAGMDSPAVKLFATDIGGDIIFEVEDNGTGIEEKDIPQLFNRGYTSKTGTSPRGYGLSNADEAVKELNGIIEVHSQPESGTVFTVYLPKNNQGS</sequence>
<name>A0ABT8I308_9BACL</name>
<evidence type="ECO:0000256" key="8">
    <source>
        <dbReference type="ARBA" id="ARBA00022741"/>
    </source>
</evidence>
<dbReference type="PRINTS" id="PR00344">
    <property type="entry name" value="BCTRLSENSOR"/>
</dbReference>
<keyword evidence="18" id="KW-1185">Reference proteome</keyword>
<dbReference type="Pfam" id="PF17203">
    <property type="entry name" value="sCache_3_2"/>
    <property type="match status" value="1"/>
</dbReference>
<evidence type="ECO:0000256" key="4">
    <source>
        <dbReference type="ARBA" id="ARBA00022475"/>
    </source>
</evidence>
<comment type="caution">
    <text evidence="17">The sequence shown here is derived from an EMBL/GenBank/DDBJ whole genome shotgun (WGS) entry which is preliminary data.</text>
</comment>
<dbReference type="Proteomes" id="UP001172721">
    <property type="component" value="Unassembled WGS sequence"/>
</dbReference>
<dbReference type="InterPro" id="IPR003594">
    <property type="entry name" value="HATPase_dom"/>
</dbReference>
<dbReference type="InterPro" id="IPR036890">
    <property type="entry name" value="HATPase_C_sf"/>
</dbReference>
<evidence type="ECO:0000256" key="12">
    <source>
        <dbReference type="ARBA" id="ARBA00023012"/>
    </source>
</evidence>
<reference evidence="17" key="1">
    <citation type="submission" date="2023-07" db="EMBL/GenBank/DDBJ databases">
        <title>Fictibacillus sp. isolated from freshwater pond.</title>
        <authorList>
            <person name="Kirdat K."/>
            <person name="Bhat A."/>
            <person name="Mourya A."/>
            <person name="Yadav A."/>
        </authorList>
    </citation>
    <scope>NUCLEOTIDE SEQUENCE</scope>
    <source>
        <strain evidence="17">NE201</strain>
    </source>
</reference>
<evidence type="ECO:0000256" key="7">
    <source>
        <dbReference type="ARBA" id="ARBA00022692"/>
    </source>
</evidence>
<dbReference type="Gene3D" id="3.30.450.20">
    <property type="entry name" value="PAS domain"/>
    <property type="match status" value="2"/>
</dbReference>
<dbReference type="PANTHER" id="PTHR43547:SF3">
    <property type="entry name" value="SENSOR PROTEIN CITS"/>
    <property type="match status" value="1"/>
</dbReference>
<feature type="domain" description="Histidine kinase" evidence="15">
    <location>
        <begin position="442"/>
        <end position="547"/>
    </location>
</feature>
<dbReference type="InterPro" id="IPR029151">
    <property type="entry name" value="Sensor-like_sf"/>
</dbReference>
<dbReference type="Pfam" id="PF02518">
    <property type="entry name" value="HATPase_c"/>
    <property type="match status" value="1"/>
</dbReference>
<dbReference type="SUPFAM" id="SSF55890">
    <property type="entry name" value="Sporulation response regulatory protein Spo0B"/>
    <property type="match status" value="1"/>
</dbReference>
<keyword evidence="6 17" id="KW-0808">Transferase</keyword>
<feature type="transmembrane region" description="Helical" evidence="14">
    <location>
        <begin position="31"/>
        <end position="52"/>
    </location>
</feature>
<keyword evidence="12" id="KW-0902">Two-component regulatory system</keyword>
<keyword evidence="13 14" id="KW-0472">Membrane</keyword>
<dbReference type="InterPro" id="IPR004358">
    <property type="entry name" value="Sig_transdc_His_kin-like_C"/>
</dbReference>
<feature type="domain" description="PAC" evidence="16">
    <location>
        <begin position="282"/>
        <end position="343"/>
    </location>
</feature>
<evidence type="ECO:0000256" key="13">
    <source>
        <dbReference type="ARBA" id="ARBA00023136"/>
    </source>
</evidence>
<keyword evidence="5" id="KW-0597">Phosphoprotein</keyword>
<evidence type="ECO:0000256" key="14">
    <source>
        <dbReference type="SAM" id="Phobius"/>
    </source>
</evidence>
<dbReference type="SMART" id="SM00387">
    <property type="entry name" value="HATPase_c"/>
    <property type="match status" value="1"/>
</dbReference>
<gene>
    <name evidence="17" type="ORF">QYB97_23300</name>
</gene>
<protein>
    <recommendedName>
        <fullName evidence="3">histidine kinase</fullName>
        <ecNumber evidence="3">2.7.13.3</ecNumber>
    </recommendedName>
</protein>
<dbReference type="EC" id="2.7.13.3" evidence="3"/>
<keyword evidence="7 14" id="KW-0812">Transmembrane</keyword>
<proteinExistence type="predicted"/>
<evidence type="ECO:0000313" key="18">
    <source>
        <dbReference type="Proteomes" id="UP001172721"/>
    </source>
</evidence>
<evidence type="ECO:0000256" key="6">
    <source>
        <dbReference type="ARBA" id="ARBA00022679"/>
    </source>
</evidence>
<dbReference type="Pfam" id="PF14689">
    <property type="entry name" value="SPOB_a"/>
    <property type="match status" value="1"/>
</dbReference>
<dbReference type="InterPro" id="IPR033463">
    <property type="entry name" value="sCache_3"/>
</dbReference>
<evidence type="ECO:0000313" key="17">
    <source>
        <dbReference type="EMBL" id="MDN4527409.1"/>
    </source>
</evidence>
<evidence type="ECO:0000256" key="2">
    <source>
        <dbReference type="ARBA" id="ARBA00004651"/>
    </source>
</evidence>
<dbReference type="PANTHER" id="PTHR43547">
    <property type="entry name" value="TWO-COMPONENT HISTIDINE KINASE"/>
    <property type="match status" value="1"/>
</dbReference>
<dbReference type="InterPro" id="IPR039506">
    <property type="entry name" value="SPOB_a"/>
</dbReference>
<evidence type="ECO:0000256" key="3">
    <source>
        <dbReference type="ARBA" id="ARBA00012438"/>
    </source>
</evidence>
<dbReference type="InterPro" id="IPR000014">
    <property type="entry name" value="PAS"/>
</dbReference>
<keyword evidence="8" id="KW-0547">Nucleotide-binding</keyword>
<dbReference type="PROSITE" id="PS50113">
    <property type="entry name" value="PAC"/>
    <property type="match status" value="1"/>
</dbReference>
<evidence type="ECO:0000256" key="11">
    <source>
        <dbReference type="ARBA" id="ARBA00022989"/>
    </source>
</evidence>
<evidence type="ECO:0000256" key="1">
    <source>
        <dbReference type="ARBA" id="ARBA00000085"/>
    </source>
</evidence>
<feature type="transmembrane region" description="Helical" evidence="14">
    <location>
        <begin position="193"/>
        <end position="211"/>
    </location>
</feature>
<dbReference type="Gene3D" id="3.30.565.10">
    <property type="entry name" value="Histidine kinase-like ATPase, C-terminal domain"/>
    <property type="match status" value="1"/>
</dbReference>